<evidence type="ECO:0000256" key="3">
    <source>
        <dbReference type="ARBA" id="ARBA00004430"/>
    </source>
</evidence>
<keyword evidence="5" id="KW-0812">Transmembrane</keyword>
<dbReference type="FunFam" id="3.80.10.10:FF:000383">
    <property type="entry name" value="Leucine-rich repeat receptor protein kinase EMS1"/>
    <property type="match status" value="1"/>
</dbReference>
<dbReference type="InterPro" id="IPR001611">
    <property type="entry name" value="Leu-rich_rpt"/>
</dbReference>
<dbReference type="AlphaFoldDB" id="A0A7S1X419"/>
<keyword evidence="4" id="KW-0433">Leucine-rich repeat</keyword>
<dbReference type="Gene3D" id="3.80.10.10">
    <property type="entry name" value="Ribonuclease Inhibitor"/>
    <property type="match status" value="1"/>
</dbReference>
<evidence type="ECO:0000256" key="9">
    <source>
        <dbReference type="ARBA" id="ARBA00038043"/>
    </source>
</evidence>
<comment type="similarity">
    <text evidence="9">Belongs to the polygalacturonase-inhibiting protein family.</text>
</comment>
<evidence type="ECO:0000256" key="2">
    <source>
        <dbReference type="ARBA" id="ARBA00004370"/>
    </source>
</evidence>
<sequence length="268" mass="28851">MISLWALPIVAIMVSLSVAESSRLSGRPKRHDVQRIPSIQVEREVLILAAAALSRDPEAQLPSWRSSNPNGHCSWGGVHCNDEGRVDMLDVYGKGLAGRIPSSLTSLTSLGTLNAKNNHLTGGIPSEIGVMSGLHSLDLGNNSLSGTIPASLSNCHQLELLALDNNQLSGTIPPELGAMGGLYDIYLNANQLSGSIPAELSSLHFMLNIYLNDNRLTGTIPSELSQVHIEEFDVARNHLTGNITAQLEAMGWMGHDALEVLEWHPQFV</sequence>
<dbReference type="FunFam" id="3.80.10.10:FF:000129">
    <property type="entry name" value="Leucine-rich repeat receptor-like kinase"/>
    <property type="match status" value="1"/>
</dbReference>
<name>A0A7S1X419_9CHLO</name>
<dbReference type="InterPro" id="IPR032675">
    <property type="entry name" value="LRR_dom_sf"/>
</dbReference>
<evidence type="ECO:0000256" key="8">
    <source>
        <dbReference type="ARBA" id="ARBA00023136"/>
    </source>
</evidence>
<evidence type="ECO:0000256" key="1">
    <source>
        <dbReference type="ARBA" id="ARBA00004196"/>
    </source>
</evidence>
<dbReference type="EMBL" id="HBGG01022210">
    <property type="protein sequence ID" value="CAD9209290.1"/>
    <property type="molecule type" value="Transcribed_RNA"/>
</dbReference>
<dbReference type="GO" id="GO:0016020">
    <property type="term" value="C:membrane"/>
    <property type="evidence" value="ECO:0007669"/>
    <property type="project" value="UniProtKB-SubCell"/>
</dbReference>
<dbReference type="InterPro" id="IPR051848">
    <property type="entry name" value="PGIP"/>
</dbReference>
<gene>
    <name evidence="12" type="ORF">TCHU04912_LOCUS11529</name>
</gene>
<evidence type="ECO:0000259" key="11">
    <source>
        <dbReference type="Pfam" id="PF08263"/>
    </source>
</evidence>
<keyword evidence="8" id="KW-0472">Membrane</keyword>
<organism evidence="12">
    <name type="scientific">Tetraselmis chuii</name>
    <dbReference type="NCBI Taxonomy" id="63592"/>
    <lineage>
        <taxon>Eukaryota</taxon>
        <taxon>Viridiplantae</taxon>
        <taxon>Chlorophyta</taxon>
        <taxon>core chlorophytes</taxon>
        <taxon>Chlorodendrophyceae</taxon>
        <taxon>Chlorodendrales</taxon>
        <taxon>Chlorodendraceae</taxon>
        <taxon>Tetraselmis</taxon>
    </lineage>
</organism>
<proteinExistence type="inferred from homology"/>
<evidence type="ECO:0000256" key="5">
    <source>
        <dbReference type="ARBA" id="ARBA00022692"/>
    </source>
</evidence>
<dbReference type="InterPro" id="IPR013210">
    <property type="entry name" value="LRR_N_plant-typ"/>
</dbReference>
<reference evidence="12" key="1">
    <citation type="submission" date="2021-01" db="EMBL/GenBank/DDBJ databases">
        <authorList>
            <person name="Corre E."/>
            <person name="Pelletier E."/>
            <person name="Niang G."/>
            <person name="Scheremetjew M."/>
            <person name="Finn R."/>
            <person name="Kale V."/>
            <person name="Holt S."/>
            <person name="Cochrane G."/>
            <person name="Meng A."/>
            <person name="Brown T."/>
            <person name="Cohen L."/>
        </authorList>
    </citation>
    <scope>NUCLEOTIDE SEQUENCE</scope>
    <source>
        <strain evidence="12">PLY429</strain>
    </source>
</reference>
<dbReference type="Pfam" id="PF08263">
    <property type="entry name" value="LRRNT_2"/>
    <property type="match status" value="1"/>
</dbReference>
<dbReference type="PANTHER" id="PTHR48059:SF30">
    <property type="entry name" value="OS06G0587000 PROTEIN"/>
    <property type="match status" value="1"/>
</dbReference>
<keyword evidence="6" id="KW-0677">Repeat</keyword>
<accession>A0A7S1X419</accession>
<feature type="signal peptide" evidence="10">
    <location>
        <begin position="1"/>
        <end position="19"/>
    </location>
</feature>
<evidence type="ECO:0000256" key="4">
    <source>
        <dbReference type="ARBA" id="ARBA00022614"/>
    </source>
</evidence>
<dbReference type="PANTHER" id="PTHR48059">
    <property type="entry name" value="POLYGALACTURONASE INHIBITOR 1"/>
    <property type="match status" value="1"/>
</dbReference>
<evidence type="ECO:0000256" key="10">
    <source>
        <dbReference type="SAM" id="SignalP"/>
    </source>
</evidence>
<keyword evidence="10" id="KW-0732">Signal</keyword>
<feature type="domain" description="Leucine-rich repeat-containing N-terminal plant-type" evidence="11">
    <location>
        <begin position="42"/>
        <end position="81"/>
    </location>
</feature>
<keyword evidence="7" id="KW-1133">Transmembrane helix</keyword>
<evidence type="ECO:0000256" key="6">
    <source>
        <dbReference type="ARBA" id="ARBA00022737"/>
    </source>
</evidence>
<evidence type="ECO:0000313" key="12">
    <source>
        <dbReference type="EMBL" id="CAD9209290.1"/>
    </source>
</evidence>
<dbReference type="GO" id="GO:0005930">
    <property type="term" value="C:axoneme"/>
    <property type="evidence" value="ECO:0007669"/>
    <property type="project" value="UniProtKB-SubCell"/>
</dbReference>
<dbReference type="Pfam" id="PF00560">
    <property type="entry name" value="LRR_1"/>
    <property type="match status" value="4"/>
</dbReference>
<comment type="subcellular location">
    <subcellularLocation>
        <location evidence="1">Cell envelope</location>
    </subcellularLocation>
    <subcellularLocation>
        <location evidence="3">Cytoplasm</location>
        <location evidence="3">Cytoskeleton</location>
        <location evidence="3">Cilium axoneme</location>
    </subcellularLocation>
    <subcellularLocation>
        <location evidence="2">Membrane</location>
    </subcellularLocation>
</comment>
<feature type="chain" id="PRO_5030550016" description="Leucine-rich repeat-containing N-terminal plant-type domain-containing protein" evidence="10">
    <location>
        <begin position="20"/>
        <end position="268"/>
    </location>
</feature>
<protein>
    <recommendedName>
        <fullName evidence="11">Leucine-rich repeat-containing N-terminal plant-type domain-containing protein</fullName>
    </recommendedName>
</protein>
<evidence type="ECO:0000256" key="7">
    <source>
        <dbReference type="ARBA" id="ARBA00022989"/>
    </source>
</evidence>
<dbReference type="SUPFAM" id="SSF52058">
    <property type="entry name" value="L domain-like"/>
    <property type="match status" value="1"/>
</dbReference>